<sequence length="211" mass="23409">MRFVRISLLYCFTLLVWGVWGGHGVLAADFALPLGYPERVLGSADAPVTLYEYSSLTCPHCADFHRQTLPKLKVSHIDTGKVRLVLRDYPLDRLSMVGAMMARCAPEGHYYKIMELLFSSQQAMVSAENPLAFLKQTGRLAGMSEADLDACFANESLLVSIQQVQERARETFDVRSTPSFVIDEALYAGALSYEALSEALDRALVHKGVSR</sequence>
<evidence type="ECO:0000313" key="7">
    <source>
        <dbReference type="EMBL" id="AMW34590.1"/>
    </source>
</evidence>
<dbReference type="InterPro" id="IPR012336">
    <property type="entry name" value="Thioredoxin-like_fold"/>
</dbReference>
<dbReference type="Gene3D" id="3.40.30.10">
    <property type="entry name" value="Glutaredoxin"/>
    <property type="match status" value="1"/>
</dbReference>
<feature type="domain" description="Thioredoxin-like fold" evidence="6">
    <location>
        <begin position="38"/>
        <end position="201"/>
    </location>
</feature>
<reference evidence="7 8" key="1">
    <citation type="submission" date="2016-02" db="EMBL/GenBank/DDBJ databases">
        <title>Complete Genome of H5569, the type strain of the newly described species Haematospirillium jordaniae.</title>
        <authorList>
            <person name="Nicholson A.C."/>
            <person name="Humrighouse B.W."/>
            <person name="Loparov V."/>
            <person name="McQuiston J.R."/>
        </authorList>
    </citation>
    <scope>NUCLEOTIDE SEQUENCE [LARGE SCALE GENOMIC DNA]</scope>
    <source>
        <strain evidence="7 8">H5569</strain>
    </source>
</reference>
<name>A0A143DDH6_9PROT</name>
<keyword evidence="2" id="KW-0732">Signal</keyword>
<dbReference type="GeneID" id="53316439"/>
<proteinExistence type="inferred from homology"/>
<evidence type="ECO:0000256" key="1">
    <source>
        <dbReference type="ARBA" id="ARBA00005791"/>
    </source>
</evidence>
<organism evidence="7 8">
    <name type="scientific">Haematospirillum jordaniae</name>
    <dbReference type="NCBI Taxonomy" id="1549855"/>
    <lineage>
        <taxon>Bacteria</taxon>
        <taxon>Pseudomonadati</taxon>
        <taxon>Pseudomonadota</taxon>
        <taxon>Alphaproteobacteria</taxon>
        <taxon>Rhodospirillales</taxon>
        <taxon>Novispirillaceae</taxon>
        <taxon>Haematospirillum</taxon>
    </lineage>
</organism>
<dbReference type="RefSeq" id="WP_082812062.1">
    <property type="nucleotide sequence ID" value="NZ_CP014525.1"/>
</dbReference>
<dbReference type="PANTHER" id="PTHR13887:SF14">
    <property type="entry name" value="DISULFIDE BOND FORMATION PROTEIN D"/>
    <property type="match status" value="1"/>
</dbReference>
<dbReference type="InterPro" id="IPR036249">
    <property type="entry name" value="Thioredoxin-like_sf"/>
</dbReference>
<dbReference type="AlphaFoldDB" id="A0A143DDH6"/>
<dbReference type="STRING" id="1549855.AY555_04645"/>
<evidence type="ECO:0000256" key="5">
    <source>
        <dbReference type="ARBA" id="ARBA00023284"/>
    </source>
</evidence>
<gene>
    <name evidence="7" type="ORF">AY555_04645</name>
</gene>
<keyword evidence="5" id="KW-0676">Redox-active center</keyword>
<comment type="similarity">
    <text evidence="1">Belongs to the thioredoxin family. DsbA subfamily.</text>
</comment>
<keyword evidence="4" id="KW-1015">Disulfide bond</keyword>
<accession>A0A143DDH6</accession>
<evidence type="ECO:0000256" key="3">
    <source>
        <dbReference type="ARBA" id="ARBA00023002"/>
    </source>
</evidence>
<dbReference type="GO" id="GO:0016491">
    <property type="term" value="F:oxidoreductase activity"/>
    <property type="evidence" value="ECO:0007669"/>
    <property type="project" value="UniProtKB-KW"/>
</dbReference>
<evidence type="ECO:0000256" key="4">
    <source>
        <dbReference type="ARBA" id="ARBA00023157"/>
    </source>
</evidence>
<dbReference type="Pfam" id="PF13462">
    <property type="entry name" value="Thioredoxin_4"/>
    <property type="match status" value="1"/>
</dbReference>
<dbReference type="OrthoDB" id="8478320at2"/>
<keyword evidence="3" id="KW-0560">Oxidoreductase</keyword>
<evidence type="ECO:0000313" key="8">
    <source>
        <dbReference type="Proteomes" id="UP000076066"/>
    </source>
</evidence>
<evidence type="ECO:0000256" key="2">
    <source>
        <dbReference type="ARBA" id="ARBA00022729"/>
    </source>
</evidence>
<keyword evidence="8" id="KW-1185">Reference proteome</keyword>
<dbReference type="Proteomes" id="UP000076066">
    <property type="component" value="Chromosome"/>
</dbReference>
<dbReference type="KEGG" id="hjo:AY555_04645"/>
<evidence type="ECO:0000259" key="6">
    <source>
        <dbReference type="Pfam" id="PF13462"/>
    </source>
</evidence>
<protein>
    <submittedName>
        <fullName evidence="7">Disulfide bond formation protein DsbA</fullName>
    </submittedName>
</protein>
<dbReference type="PANTHER" id="PTHR13887">
    <property type="entry name" value="GLUTATHIONE S-TRANSFERASE KAPPA"/>
    <property type="match status" value="1"/>
</dbReference>
<dbReference type="EMBL" id="CP014525">
    <property type="protein sequence ID" value="AMW34590.1"/>
    <property type="molecule type" value="Genomic_DNA"/>
</dbReference>
<dbReference type="SUPFAM" id="SSF52833">
    <property type="entry name" value="Thioredoxin-like"/>
    <property type="match status" value="1"/>
</dbReference>